<dbReference type="InterPro" id="IPR036864">
    <property type="entry name" value="Zn2-C6_fun-type_DNA-bd_sf"/>
</dbReference>
<dbReference type="InterPro" id="IPR001138">
    <property type="entry name" value="Zn2Cys6_DnaBD"/>
</dbReference>
<dbReference type="Proteomes" id="UP000509704">
    <property type="component" value="Chromosome 1"/>
</dbReference>
<name>A0A7H9AV73_ZYGMR</name>
<evidence type="ECO:0000313" key="4">
    <source>
        <dbReference type="Proteomes" id="UP000509704"/>
    </source>
</evidence>
<sequence length="690" mass="79560">MVGQGKGGGMNKESGKKITQRGGTGSGEHGCVKKALRSCTRCRRNKIKCDSMATRPHACTNCARKGAECHIDYVTPPQRSKEMKYLFENVRYVEKKIGGLEDMYVDILGKNGLEMACDDEIRCPTRILKLNGGFVVFCVDIEKDVFSVNNMKMSAMQVEKSFMNFRNMLTFLLEIYFKWENVDQMTFDRAVMYVRELTVENLMERNELLLLLCVLNFYFDIPNINYLDNFNYVIESYCRNASCGAEGDLNVDEDVLSKDLLAKLIVGNVSNGSVQFHSELFIKNFTMYLFVHIVLYGPEFFMDCFMEKYIGTLESVRKKINFDKNWEVKWVNFYIRLFNLIECKVCPETEEIEDILSQIEKEKESYGSLECAISLIKLDQYIVGMKIIETKDRIFKGLLFVFEKLAKDLDFLIGRNDSEVEGERICFIQMFFHQLFSLNEILCVNSCKIDLKCPFVFNGFNYENSNLYEIQRKSNYVGKVLVSEKGIFSMMEYLGLGISKHSSNIDEETSIVNIVEQDLKNYGLGHNSSLNILKSSCRLIWDLYEKVVFWDMFDKVFVHCPFAWNAKVLLRYNGLSCECEDDRSKGRSVIRGKEMKGKDFEHSNVKSRSCKNGVVKYKVENDCSFVEESGSEGGENFTYFKEARNFVNVPGIPEKIEDQLRGGINQILKDVDWVKESADDVLRKIHGVIN</sequence>
<dbReference type="EMBL" id="CP058604">
    <property type="protein sequence ID" value="QLG70200.1"/>
    <property type="molecule type" value="Genomic_DNA"/>
</dbReference>
<dbReference type="GO" id="GO:0000981">
    <property type="term" value="F:DNA-binding transcription factor activity, RNA polymerase II-specific"/>
    <property type="evidence" value="ECO:0007669"/>
    <property type="project" value="InterPro"/>
</dbReference>
<gene>
    <name evidence="3" type="ORF">HG535_0A01380</name>
</gene>
<keyword evidence="4" id="KW-1185">Reference proteome</keyword>
<dbReference type="KEGG" id="zmk:HG535_0A01380"/>
<dbReference type="SMART" id="SM00066">
    <property type="entry name" value="GAL4"/>
    <property type="match status" value="1"/>
</dbReference>
<dbReference type="PROSITE" id="PS00463">
    <property type="entry name" value="ZN2_CY6_FUNGAL_1"/>
    <property type="match status" value="1"/>
</dbReference>
<reference evidence="3 4" key="1">
    <citation type="submission" date="2020-07" db="EMBL/GenBank/DDBJ databases">
        <title>The yeast mating-type switching endonuclease HO is a domesticated member of an unorthodox homing genetic element family.</title>
        <authorList>
            <person name="Coughlan A.Y."/>
            <person name="Lombardi L."/>
            <person name="Braun-Galleani S."/>
            <person name="Martos A.R."/>
            <person name="Galeote V."/>
            <person name="Bigey F."/>
            <person name="Dequin S."/>
            <person name="Byrne K.P."/>
            <person name="Wolfe K.H."/>
        </authorList>
    </citation>
    <scope>NUCLEOTIDE SEQUENCE [LARGE SCALE GENOMIC DNA]</scope>
    <source>
        <strain evidence="3 4">NRRL Y-6702</strain>
    </source>
</reference>
<evidence type="ECO:0000313" key="3">
    <source>
        <dbReference type="EMBL" id="QLG70200.1"/>
    </source>
</evidence>
<accession>A0A7H9AV73</accession>
<evidence type="ECO:0000259" key="2">
    <source>
        <dbReference type="PROSITE" id="PS50048"/>
    </source>
</evidence>
<organism evidence="3 4">
    <name type="scientific">Zygotorulaspora mrakii</name>
    <name type="common">Zygosaccharomyces mrakii</name>
    <dbReference type="NCBI Taxonomy" id="42260"/>
    <lineage>
        <taxon>Eukaryota</taxon>
        <taxon>Fungi</taxon>
        <taxon>Dikarya</taxon>
        <taxon>Ascomycota</taxon>
        <taxon>Saccharomycotina</taxon>
        <taxon>Saccharomycetes</taxon>
        <taxon>Saccharomycetales</taxon>
        <taxon>Saccharomycetaceae</taxon>
        <taxon>Zygotorulaspora</taxon>
    </lineage>
</organism>
<dbReference type="GeneID" id="59233836"/>
<dbReference type="CDD" id="cd00067">
    <property type="entry name" value="GAL4"/>
    <property type="match status" value="1"/>
</dbReference>
<feature type="region of interest" description="Disordered" evidence="1">
    <location>
        <begin position="1"/>
        <end position="30"/>
    </location>
</feature>
<dbReference type="Pfam" id="PF00172">
    <property type="entry name" value="Zn_clus"/>
    <property type="match status" value="1"/>
</dbReference>
<protein>
    <recommendedName>
        <fullName evidence="2">Zn(2)-C6 fungal-type domain-containing protein</fullName>
    </recommendedName>
</protein>
<dbReference type="AlphaFoldDB" id="A0A7H9AV73"/>
<dbReference type="GO" id="GO:0008270">
    <property type="term" value="F:zinc ion binding"/>
    <property type="evidence" value="ECO:0007669"/>
    <property type="project" value="InterPro"/>
</dbReference>
<dbReference type="Gene3D" id="4.10.240.10">
    <property type="entry name" value="Zn(2)-C6 fungal-type DNA-binding domain"/>
    <property type="match status" value="1"/>
</dbReference>
<dbReference type="SUPFAM" id="SSF57701">
    <property type="entry name" value="Zn2/Cys6 DNA-binding domain"/>
    <property type="match status" value="1"/>
</dbReference>
<evidence type="ECO:0000256" key="1">
    <source>
        <dbReference type="SAM" id="MobiDB-lite"/>
    </source>
</evidence>
<dbReference type="OrthoDB" id="3163292at2759"/>
<feature type="domain" description="Zn(2)-C6 fungal-type" evidence="2">
    <location>
        <begin position="38"/>
        <end position="71"/>
    </location>
</feature>
<dbReference type="PROSITE" id="PS50048">
    <property type="entry name" value="ZN2_CY6_FUNGAL_2"/>
    <property type="match status" value="1"/>
</dbReference>
<proteinExistence type="predicted"/>
<feature type="compositionally biased region" description="Gly residues" evidence="1">
    <location>
        <begin position="1"/>
        <end position="10"/>
    </location>
</feature>
<dbReference type="RefSeq" id="XP_037141928.1">
    <property type="nucleotide sequence ID" value="XM_037286033.1"/>
</dbReference>